<dbReference type="Proteomes" id="UP000199645">
    <property type="component" value="Unassembled WGS sequence"/>
</dbReference>
<dbReference type="OrthoDB" id="9780943at2"/>
<evidence type="ECO:0000313" key="4">
    <source>
        <dbReference type="Proteomes" id="UP000199645"/>
    </source>
</evidence>
<evidence type="ECO:0000256" key="1">
    <source>
        <dbReference type="ARBA" id="ARBA00006987"/>
    </source>
</evidence>
<comment type="similarity">
    <text evidence="1">Belongs to the UPF0065 (bug) family.</text>
</comment>
<organism evidence="3 4">
    <name type="scientific">Actinoplanes philippinensis</name>
    <dbReference type="NCBI Taxonomy" id="35752"/>
    <lineage>
        <taxon>Bacteria</taxon>
        <taxon>Bacillati</taxon>
        <taxon>Actinomycetota</taxon>
        <taxon>Actinomycetes</taxon>
        <taxon>Micromonosporales</taxon>
        <taxon>Micromonosporaceae</taxon>
        <taxon>Actinoplanes</taxon>
    </lineage>
</organism>
<name>A0A1I2AAT9_9ACTN</name>
<keyword evidence="2" id="KW-0732">Signal</keyword>
<gene>
    <name evidence="3" type="ORF">SAMN05421541_101603</name>
</gene>
<dbReference type="Gene3D" id="3.40.190.10">
    <property type="entry name" value="Periplasmic binding protein-like II"/>
    <property type="match status" value="1"/>
</dbReference>
<keyword evidence="4" id="KW-1185">Reference proteome</keyword>
<protein>
    <submittedName>
        <fullName evidence="3">Tripartite-type tricarboxylate transporter, receptor component TctC</fullName>
    </submittedName>
</protein>
<evidence type="ECO:0000313" key="3">
    <source>
        <dbReference type="EMBL" id="SFE40909.1"/>
    </source>
</evidence>
<dbReference type="PANTHER" id="PTHR42928:SF5">
    <property type="entry name" value="BLR1237 PROTEIN"/>
    <property type="match status" value="1"/>
</dbReference>
<dbReference type="PIRSF" id="PIRSF017082">
    <property type="entry name" value="YflP"/>
    <property type="match status" value="1"/>
</dbReference>
<feature type="chain" id="PRO_5038945068" evidence="2">
    <location>
        <begin position="18"/>
        <end position="329"/>
    </location>
</feature>
<dbReference type="CDD" id="cd07012">
    <property type="entry name" value="PBP2_Bug_TTT"/>
    <property type="match status" value="1"/>
</dbReference>
<feature type="signal peptide" evidence="2">
    <location>
        <begin position="1"/>
        <end position="17"/>
    </location>
</feature>
<proteinExistence type="inferred from homology"/>
<dbReference type="InterPro" id="IPR005064">
    <property type="entry name" value="BUG"/>
</dbReference>
<reference evidence="3 4" key="1">
    <citation type="submission" date="2016-10" db="EMBL/GenBank/DDBJ databases">
        <authorList>
            <person name="de Groot N.N."/>
        </authorList>
    </citation>
    <scope>NUCLEOTIDE SEQUENCE [LARGE SCALE GENOMIC DNA]</scope>
    <source>
        <strain evidence="3 4">DSM 43019</strain>
    </source>
</reference>
<dbReference type="InterPro" id="IPR042100">
    <property type="entry name" value="Bug_dom1"/>
</dbReference>
<dbReference type="AlphaFoldDB" id="A0A1I2AAT9"/>
<keyword evidence="3" id="KW-0675">Receptor</keyword>
<accession>A0A1I2AAT9</accession>
<evidence type="ECO:0000256" key="2">
    <source>
        <dbReference type="SAM" id="SignalP"/>
    </source>
</evidence>
<dbReference type="PANTHER" id="PTHR42928">
    <property type="entry name" value="TRICARBOXYLATE-BINDING PROTEIN"/>
    <property type="match status" value="1"/>
</dbReference>
<dbReference type="SUPFAM" id="SSF53850">
    <property type="entry name" value="Periplasmic binding protein-like II"/>
    <property type="match status" value="1"/>
</dbReference>
<dbReference type="Gene3D" id="3.40.190.150">
    <property type="entry name" value="Bordetella uptake gene, domain 1"/>
    <property type="match status" value="1"/>
</dbReference>
<dbReference type="Pfam" id="PF03401">
    <property type="entry name" value="TctC"/>
    <property type="match status" value="1"/>
</dbReference>
<dbReference type="EMBL" id="FONV01000001">
    <property type="protein sequence ID" value="SFE40909.1"/>
    <property type="molecule type" value="Genomic_DNA"/>
</dbReference>
<sequence>MKITLPALGLAGLLVLAGCGGNLGSDGDSGSTAAYPERAVTLLIGQDAGGSTDLIGRALADPASKDLGKPITVQNRPGANGAVAAKELAAAKPDGYTIMVFVGSLAYITPLAVPADQAVDVNNYEVVTGISQDDFVLVANPRTGFKTVQGIVAAKRPITFATTGVGTGSQLTQTLLFAQAGVQATAVPFNGGAPALTAVLGGQVDVAAVQLGEAKEQIEAGKAVPLVTFATQRPSYMPDIPTATEAGFNVPVQQSRAVVAPKGTPKEVVDRLRTAFQKGFADQAYKDFNAKRLLTANEVDGAALLQQWNGSLQTYRGLVAQHKIDLSAK</sequence>
<dbReference type="STRING" id="35752.SAMN05421541_101603"/>
<dbReference type="PROSITE" id="PS51257">
    <property type="entry name" value="PROKAR_LIPOPROTEIN"/>
    <property type="match status" value="1"/>
</dbReference>
<dbReference type="RefSeq" id="WP_093609608.1">
    <property type="nucleotide sequence ID" value="NZ_BOMT01000010.1"/>
</dbReference>